<sequence length="87" mass="9809">MTMLTTPAGCVAHASIASTRTWQKPSRHRSLGPRFRFYDLVRGAAVEWRRTHAVWTLIDEGTLVAESPEAILDRTWLLVTQSMKEAA</sequence>
<protein>
    <submittedName>
        <fullName evidence="1">Uncharacterized protein</fullName>
    </submittedName>
</protein>
<dbReference type="RefSeq" id="WP_182576073.1">
    <property type="nucleotide sequence ID" value="NZ_JACJHY010000055.1"/>
</dbReference>
<gene>
    <name evidence="1" type="ORF">HNQ97_006348</name>
</gene>
<dbReference type="Proteomes" id="UP000587524">
    <property type="component" value="Unassembled WGS sequence"/>
</dbReference>
<organism evidence="1 2">
    <name type="scientific">Aminobacter ciceronei</name>
    <dbReference type="NCBI Taxonomy" id="150723"/>
    <lineage>
        <taxon>Bacteria</taxon>
        <taxon>Pseudomonadati</taxon>
        <taxon>Pseudomonadota</taxon>
        <taxon>Alphaproteobacteria</taxon>
        <taxon>Hyphomicrobiales</taxon>
        <taxon>Phyllobacteriaceae</taxon>
        <taxon>Aminobacter</taxon>
    </lineage>
</organism>
<name>A0ABR6CHB6_9HYPH</name>
<proteinExistence type="predicted"/>
<dbReference type="EMBL" id="JACJHZ010000055">
    <property type="protein sequence ID" value="MBA9024309.1"/>
    <property type="molecule type" value="Genomic_DNA"/>
</dbReference>
<evidence type="ECO:0000313" key="2">
    <source>
        <dbReference type="Proteomes" id="UP000587524"/>
    </source>
</evidence>
<accession>A0ABR6CHB6</accession>
<evidence type="ECO:0000313" key="1">
    <source>
        <dbReference type="EMBL" id="MBA9024309.1"/>
    </source>
</evidence>
<comment type="caution">
    <text evidence="1">The sequence shown here is derived from an EMBL/GenBank/DDBJ whole genome shotgun (WGS) entry which is preliminary data.</text>
</comment>
<keyword evidence="2" id="KW-1185">Reference proteome</keyword>
<reference evidence="1 2" key="1">
    <citation type="submission" date="2020-08" db="EMBL/GenBank/DDBJ databases">
        <title>Genomic Encyclopedia of Type Strains, Phase IV (KMG-IV): sequencing the most valuable type-strain genomes for metagenomic binning, comparative biology and taxonomic classification.</title>
        <authorList>
            <person name="Goeker M."/>
        </authorList>
    </citation>
    <scope>NUCLEOTIDE SEQUENCE [LARGE SCALE GENOMIC DNA]</scope>
    <source>
        <strain evidence="1 2">DSM 17455</strain>
    </source>
</reference>